<dbReference type="PRINTS" id="PR00411">
    <property type="entry name" value="PNDRDTASEI"/>
</dbReference>
<protein>
    <recommendedName>
        <fullName evidence="19">Nitrite reductase</fullName>
    </recommendedName>
</protein>
<evidence type="ECO:0000256" key="10">
    <source>
        <dbReference type="ARBA" id="ARBA00023002"/>
    </source>
</evidence>
<reference evidence="17" key="1">
    <citation type="submission" date="2020-05" db="EMBL/GenBank/DDBJ databases">
        <title>Phylogenomic resolution of chytrid fungi.</title>
        <authorList>
            <person name="Stajich J.E."/>
            <person name="Amses K."/>
            <person name="Simmons R."/>
            <person name="Seto K."/>
            <person name="Myers J."/>
            <person name="Bonds A."/>
            <person name="Quandt C.A."/>
            <person name="Barry K."/>
            <person name="Liu P."/>
            <person name="Grigoriev I."/>
            <person name="Longcore J.E."/>
            <person name="James T.Y."/>
        </authorList>
    </citation>
    <scope>NUCLEOTIDE SEQUENCE</scope>
    <source>
        <strain evidence="17">JEL0318</strain>
    </source>
</reference>
<evidence type="ECO:0000256" key="6">
    <source>
        <dbReference type="ARBA" id="ARBA00022617"/>
    </source>
</evidence>
<evidence type="ECO:0000313" key="18">
    <source>
        <dbReference type="Proteomes" id="UP001212841"/>
    </source>
</evidence>
<evidence type="ECO:0000256" key="12">
    <source>
        <dbReference type="ARBA" id="ARBA00023014"/>
    </source>
</evidence>
<keyword evidence="18" id="KW-1185">Reference proteome</keyword>
<dbReference type="Gene3D" id="3.50.50.60">
    <property type="entry name" value="FAD/NAD(P)-binding domain"/>
    <property type="match status" value="2"/>
</dbReference>
<evidence type="ECO:0000256" key="7">
    <source>
        <dbReference type="ARBA" id="ARBA00022630"/>
    </source>
</evidence>
<feature type="compositionally biased region" description="Acidic residues" evidence="13">
    <location>
        <begin position="453"/>
        <end position="463"/>
    </location>
</feature>
<dbReference type="EMBL" id="JADGJD010001463">
    <property type="protein sequence ID" value="KAJ3041758.1"/>
    <property type="molecule type" value="Genomic_DNA"/>
</dbReference>
<evidence type="ECO:0000256" key="3">
    <source>
        <dbReference type="ARBA" id="ARBA00001974"/>
    </source>
</evidence>
<comment type="cofactor">
    <cofactor evidence="2">
        <name>[4Fe-4S] cluster</name>
        <dbReference type="ChEBI" id="CHEBI:49883"/>
    </cofactor>
</comment>
<dbReference type="AlphaFoldDB" id="A0AAD5S5N1"/>
<evidence type="ECO:0000256" key="9">
    <source>
        <dbReference type="ARBA" id="ARBA00022827"/>
    </source>
</evidence>
<organism evidence="17 18">
    <name type="scientific">Rhizophlyctis rosea</name>
    <dbReference type="NCBI Taxonomy" id="64517"/>
    <lineage>
        <taxon>Eukaryota</taxon>
        <taxon>Fungi</taxon>
        <taxon>Fungi incertae sedis</taxon>
        <taxon>Chytridiomycota</taxon>
        <taxon>Chytridiomycota incertae sedis</taxon>
        <taxon>Chytridiomycetes</taxon>
        <taxon>Rhizophlyctidales</taxon>
        <taxon>Rhizophlyctidaceae</taxon>
        <taxon>Rhizophlyctis</taxon>
    </lineage>
</organism>
<dbReference type="InterPro" id="IPR041854">
    <property type="entry name" value="BFD-like_2Fe2S-bd_dom_sf"/>
</dbReference>
<dbReference type="Proteomes" id="UP001212841">
    <property type="component" value="Unassembled WGS sequence"/>
</dbReference>
<accession>A0AAD5S5N1</accession>
<evidence type="ECO:0000256" key="13">
    <source>
        <dbReference type="SAM" id="MobiDB-lite"/>
    </source>
</evidence>
<evidence type="ECO:0000259" key="14">
    <source>
        <dbReference type="Pfam" id="PF04324"/>
    </source>
</evidence>
<dbReference type="Gene3D" id="3.30.390.30">
    <property type="match status" value="1"/>
</dbReference>
<evidence type="ECO:0000256" key="8">
    <source>
        <dbReference type="ARBA" id="ARBA00022723"/>
    </source>
</evidence>
<keyword evidence="10" id="KW-0560">Oxidoreductase</keyword>
<comment type="cofactor">
    <cofactor evidence="3">
        <name>FAD</name>
        <dbReference type="ChEBI" id="CHEBI:57692"/>
    </cofactor>
</comment>
<dbReference type="SUPFAM" id="SSF51905">
    <property type="entry name" value="FAD/NAD(P)-binding domain"/>
    <property type="match status" value="2"/>
</dbReference>
<dbReference type="PANTHER" id="PTHR43809">
    <property type="entry name" value="NITRITE REDUCTASE (NADH) LARGE SUBUNIT"/>
    <property type="match status" value="1"/>
</dbReference>
<feature type="region of interest" description="Disordered" evidence="13">
    <location>
        <begin position="1"/>
        <end position="22"/>
    </location>
</feature>
<evidence type="ECO:0000256" key="1">
    <source>
        <dbReference type="ARBA" id="ARBA00001929"/>
    </source>
</evidence>
<evidence type="ECO:0000256" key="11">
    <source>
        <dbReference type="ARBA" id="ARBA00023004"/>
    </source>
</evidence>
<feature type="domain" description="NADH-rubredoxin oxidoreductase C-terminal" evidence="16">
    <location>
        <begin position="359"/>
        <end position="422"/>
    </location>
</feature>
<gene>
    <name evidence="17" type="ORF">HK097_002191</name>
</gene>
<feature type="domain" description="FAD/NAD(P)-binding" evidence="15">
    <location>
        <begin position="31"/>
        <end position="316"/>
    </location>
</feature>
<dbReference type="InterPro" id="IPR007419">
    <property type="entry name" value="BFD-like_2Fe2S-bd_dom"/>
</dbReference>
<feature type="non-terminal residue" evidence="17">
    <location>
        <position position="1"/>
    </location>
</feature>
<evidence type="ECO:0000256" key="5">
    <source>
        <dbReference type="ARBA" id="ARBA00010429"/>
    </source>
</evidence>
<dbReference type="Pfam" id="PF04324">
    <property type="entry name" value="Fer2_BFD"/>
    <property type="match status" value="1"/>
</dbReference>
<dbReference type="InterPro" id="IPR036188">
    <property type="entry name" value="FAD/NAD-bd_sf"/>
</dbReference>
<dbReference type="Gene3D" id="1.10.10.1100">
    <property type="entry name" value="BFD-like [2Fe-2S]-binding domain"/>
    <property type="match status" value="1"/>
</dbReference>
<evidence type="ECO:0008006" key="19">
    <source>
        <dbReference type="Google" id="ProtNLM"/>
    </source>
</evidence>
<evidence type="ECO:0000259" key="15">
    <source>
        <dbReference type="Pfam" id="PF07992"/>
    </source>
</evidence>
<dbReference type="InterPro" id="IPR023753">
    <property type="entry name" value="FAD/NAD-binding_dom"/>
</dbReference>
<evidence type="ECO:0000313" key="17">
    <source>
        <dbReference type="EMBL" id="KAJ3041758.1"/>
    </source>
</evidence>
<keyword evidence="8" id="KW-0479">Metal-binding</keyword>
<dbReference type="Pfam" id="PF07992">
    <property type="entry name" value="Pyr_redox_2"/>
    <property type="match status" value="1"/>
</dbReference>
<proteinExistence type="inferred from homology"/>
<keyword evidence="7" id="KW-0285">Flavoprotein</keyword>
<dbReference type="GO" id="GO:0051536">
    <property type="term" value="F:iron-sulfur cluster binding"/>
    <property type="evidence" value="ECO:0007669"/>
    <property type="project" value="UniProtKB-KW"/>
</dbReference>
<keyword evidence="6" id="KW-0349">Heme</keyword>
<feature type="domain" description="BFD-like [2Fe-2S]-binding" evidence="14">
    <location>
        <begin position="468"/>
        <end position="516"/>
    </location>
</feature>
<name>A0AAD5S5N1_9FUNG</name>
<keyword evidence="11" id="KW-0408">Iron</keyword>
<keyword evidence="12" id="KW-0411">Iron-sulfur</keyword>
<evidence type="ECO:0000259" key="16">
    <source>
        <dbReference type="Pfam" id="PF18267"/>
    </source>
</evidence>
<dbReference type="CDD" id="cd19943">
    <property type="entry name" value="NirB_Fer2_BFD-like_1"/>
    <property type="match status" value="1"/>
</dbReference>
<dbReference type="InterPro" id="IPR041575">
    <property type="entry name" value="Rubredoxin_C"/>
</dbReference>
<dbReference type="PRINTS" id="PR00368">
    <property type="entry name" value="FADPNR"/>
</dbReference>
<dbReference type="InterPro" id="IPR052034">
    <property type="entry name" value="NasD-like"/>
</dbReference>
<evidence type="ECO:0000256" key="2">
    <source>
        <dbReference type="ARBA" id="ARBA00001966"/>
    </source>
</evidence>
<evidence type="ECO:0000256" key="4">
    <source>
        <dbReference type="ARBA" id="ARBA00005096"/>
    </source>
</evidence>
<dbReference type="PANTHER" id="PTHR43809:SF1">
    <property type="entry name" value="NITRITE REDUCTASE (NADH) LARGE SUBUNIT"/>
    <property type="match status" value="1"/>
</dbReference>
<comment type="caution">
    <text evidence="17">The sequence shown here is derived from an EMBL/GenBank/DDBJ whole genome shotgun (WGS) entry which is preliminary data.</text>
</comment>
<comment type="similarity">
    <text evidence="5">Belongs to the nitrite and sulfite reductase 4Fe-4S domain family.</text>
</comment>
<sequence length="524" mass="56736">DAKSVADTARSSTPPIDTAPVVPPTPIAQKRIIVIGLGMVGLRFCEQILKLDTQKQYLLTVFGEEKYHAYNRVGLTKYFTHRKPSELLLAEAEWYHNNNLDLHLNDPITSINTASKTVTSASGLTISYDHLVLATGSKAFVPPIQGKEKPGVFVYRTIEDLDSIISYAQQHARRAIVVGGGLLGLEAAKACLDLGLQTTVLERSQWLMRRQLDRVAGEMLAATMADMGITTLNGSDTREIGGEGRVGEVIVNRSVEGRGRWEETIETDMVVLSCGIVPRDKIASKAGIECGKRGGIVVDDFLETSVSGVYAIGECVLHRGQLFGLVAPGYEMATILAKNLTSPSPFPRTHTFTGSDMSAKLKLFGVQVGSFGDYFAEETQTRHVSYVDPIGNMYKRFILSPDGKTLIGGILFGDTTDFSRLALYSKNKTPLSVSPLDLLAGILTPPKKSTSSDDSDDDGDEFEDSDQICACNDVSKGVIVAAVKEAGRECTVDEVRKCTKAGTTCGGCVPLVEDIVGRCKKLEW</sequence>
<dbReference type="Pfam" id="PF18267">
    <property type="entry name" value="Rubredoxin_C"/>
    <property type="match status" value="1"/>
</dbReference>
<dbReference type="InterPro" id="IPR016156">
    <property type="entry name" value="FAD/NAD-linked_Rdtase_dimer_sf"/>
</dbReference>
<dbReference type="GO" id="GO:0046872">
    <property type="term" value="F:metal ion binding"/>
    <property type="evidence" value="ECO:0007669"/>
    <property type="project" value="UniProtKB-KW"/>
</dbReference>
<dbReference type="GO" id="GO:0016491">
    <property type="term" value="F:oxidoreductase activity"/>
    <property type="evidence" value="ECO:0007669"/>
    <property type="project" value="UniProtKB-KW"/>
</dbReference>
<comment type="cofactor">
    <cofactor evidence="1">
        <name>siroheme</name>
        <dbReference type="ChEBI" id="CHEBI:60052"/>
    </cofactor>
</comment>
<comment type="pathway">
    <text evidence="4">Nitrogen metabolism; nitrate reduction (assimilation).</text>
</comment>
<feature type="region of interest" description="Disordered" evidence="13">
    <location>
        <begin position="444"/>
        <end position="463"/>
    </location>
</feature>
<keyword evidence="9" id="KW-0274">FAD</keyword>